<dbReference type="RefSeq" id="WP_069692044.1">
    <property type="nucleotide sequence ID" value="NZ_CP017147.1"/>
</dbReference>
<sequence>MTSVLVADSVVNLCGALGLGVAMLSLRRRDPRGALTQRFQWALGLVMALFVLRGLAWWSGSIGLERLALACAATVPLGVLAVTEGALRRHAPRFVKLVVLIGSAVLALGSLLGLSELTRLYDIGLAALQIATLIMCGLLLARRDKASLTKAENAGVDRLWLCIVLVLPFLFTDFRNLIPNMPVRLGGLGVLVMVGVVLIQSGGEHTRRQGFALLALRCATALLLAAVLAVSNGADAPETVRLSAILLSGFLAAGLMVDALRGLFEANSPGVLASIVQSRGRDRPALIADLAAHPVFESARHLREPDLSAFDPDILRPALQEQQVLRAAQQPWGRDQTDPATERLTALMATYSASHMLVIATEPLDLLLLTIPAVSADPATETALVLVRRMLATSAQGATA</sequence>
<organism evidence="2 3">
    <name type="scientific">Bosea vaviloviae</name>
    <dbReference type="NCBI Taxonomy" id="1526658"/>
    <lineage>
        <taxon>Bacteria</taxon>
        <taxon>Pseudomonadati</taxon>
        <taxon>Pseudomonadota</taxon>
        <taxon>Alphaproteobacteria</taxon>
        <taxon>Hyphomicrobiales</taxon>
        <taxon>Boseaceae</taxon>
        <taxon>Bosea</taxon>
    </lineage>
</organism>
<keyword evidence="1" id="KW-0472">Membrane</keyword>
<dbReference type="OrthoDB" id="8214317at2"/>
<dbReference type="AlphaFoldDB" id="A0A1D7U625"/>
<feature type="transmembrane region" description="Helical" evidence="1">
    <location>
        <begin position="242"/>
        <end position="260"/>
    </location>
</feature>
<feature type="transmembrane region" description="Helical" evidence="1">
    <location>
        <begin position="94"/>
        <end position="114"/>
    </location>
</feature>
<feature type="transmembrane region" description="Helical" evidence="1">
    <location>
        <begin position="6"/>
        <end position="26"/>
    </location>
</feature>
<proteinExistence type="predicted"/>
<dbReference type="EMBL" id="CP017147">
    <property type="protein sequence ID" value="AOO82838.1"/>
    <property type="molecule type" value="Genomic_DNA"/>
</dbReference>
<keyword evidence="1" id="KW-0812">Transmembrane</keyword>
<dbReference type="STRING" id="1526658.BHK69_22530"/>
<feature type="transmembrane region" description="Helical" evidence="1">
    <location>
        <begin position="211"/>
        <end position="230"/>
    </location>
</feature>
<feature type="transmembrane region" description="Helical" evidence="1">
    <location>
        <begin position="64"/>
        <end position="82"/>
    </location>
</feature>
<feature type="transmembrane region" description="Helical" evidence="1">
    <location>
        <begin position="38"/>
        <end position="58"/>
    </location>
</feature>
<reference evidence="2 3" key="1">
    <citation type="journal article" date="2015" name="Antonie Van Leeuwenhoek">
        <title>Bosea vaviloviae sp. nov., a new species of slow-growing rhizobia isolated from nodules of the relict species Vavilovia formosa (Stev.) Fed.</title>
        <authorList>
            <person name="Safronova V.I."/>
            <person name="Kuznetsova I.G."/>
            <person name="Sazanova A.L."/>
            <person name="Kimeklis A.K."/>
            <person name="Belimov A.A."/>
            <person name="Andronov E.E."/>
            <person name="Pinaev A.G."/>
            <person name="Chizhevskaya E.P."/>
            <person name="Pukhaev A.R."/>
            <person name="Popov K.P."/>
            <person name="Willems A."/>
            <person name="Tikhonovich I.A."/>
        </authorList>
    </citation>
    <scope>NUCLEOTIDE SEQUENCE [LARGE SCALE GENOMIC DNA]</scope>
    <source>
        <strain evidence="2 3">Vaf18</strain>
    </source>
</reference>
<dbReference type="Proteomes" id="UP000094969">
    <property type="component" value="Chromosome"/>
</dbReference>
<evidence type="ECO:0000313" key="3">
    <source>
        <dbReference type="Proteomes" id="UP000094969"/>
    </source>
</evidence>
<evidence type="ECO:0000256" key="1">
    <source>
        <dbReference type="SAM" id="Phobius"/>
    </source>
</evidence>
<feature type="transmembrane region" description="Helical" evidence="1">
    <location>
        <begin position="153"/>
        <end position="171"/>
    </location>
</feature>
<gene>
    <name evidence="2" type="ORF">BHK69_22530</name>
</gene>
<evidence type="ECO:0000313" key="2">
    <source>
        <dbReference type="EMBL" id="AOO82838.1"/>
    </source>
</evidence>
<keyword evidence="1" id="KW-1133">Transmembrane helix</keyword>
<dbReference type="KEGG" id="bvv:BHK69_22530"/>
<feature type="transmembrane region" description="Helical" evidence="1">
    <location>
        <begin position="120"/>
        <end position="141"/>
    </location>
</feature>
<protein>
    <submittedName>
        <fullName evidence="2">Uncharacterized protein</fullName>
    </submittedName>
</protein>
<name>A0A1D7U625_9HYPH</name>
<feature type="transmembrane region" description="Helical" evidence="1">
    <location>
        <begin position="183"/>
        <end position="199"/>
    </location>
</feature>
<accession>A0A1D7U625</accession>
<keyword evidence="3" id="KW-1185">Reference proteome</keyword>